<keyword evidence="4" id="KW-0539">Nucleus</keyword>
<dbReference type="SUPFAM" id="SSF57959">
    <property type="entry name" value="Leucine zipper domain"/>
    <property type="match status" value="2"/>
</dbReference>
<evidence type="ECO:0000256" key="6">
    <source>
        <dbReference type="SAM" id="MobiDB-lite"/>
    </source>
</evidence>
<reference evidence="8 9" key="1">
    <citation type="submission" date="2019-03" db="EMBL/GenBank/DDBJ databases">
        <title>Sequencing 23 genomes of Wallemia ichthyophaga.</title>
        <authorList>
            <person name="Gostincar C."/>
        </authorList>
    </citation>
    <scope>NUCLEOTIDE SEQUENCE [LARGE SCALE GENOMIC DNA]</scope>
    <source>
        <strain evidence="8 9">EXF-8621</strain>
    </source>
</reference>
<name>A0A4T0H097_WALIC</name>
<dbReference type="InterPro" id="IPR004827">
    <property type="entry name" value="bZIP"/>
</dbReference>
<evidence type="ECO:0000259" key="7">
    <source>
        <dbReference type="PROSITE" id="PS50217"/>
    </source>
</evidence>
<dbReference type="PRINTS" id="PR00042">
    <property type="entry name" value="LEUZIPPRFOS"/>
</dbReference>
<evidence type="ECO:0000256" key="1">
    <source>
        <dbReference type="ARBA" id="ARBA00004123"/>
    </source>
</evidence>
<protein>
    <recommendedName>
        <fullName evidence="7">BZIP domain-containing protein</fullName>
    </recommendedName>
</protein>
<dbReference type="InterPro" id="IPR000837">
    <property type="entry name" value="AP-1"/>
</dbReference>
<keyword evidence="5" id="KW-0175">Coiled coil</keyword>
<feature type="domain" description="BZIP" evidence="7">
    <location>
        <begin position="133"/>
        <end position="190"/>
    </location>
</feature>
<evidence type="ECO:0000256" key="2">
    <source>
        <dbReference type="ARBA" id="ARBA00023015"/>
    </source>
</evidence>
<dbReference type="InterPro" id="IPR046347">
    <property type="entry name" value="bZIP_sf"/>
</dbReference>
<evidence type="ECO:0000256" key="5">
    <source>
        <dbReference type="SAM" id="Coils"/>
    </source>
</evidence>
<dbReference type="InterPro" id="IPR051027">
    <property type="entry name" value="bZIP_transcription_factors"/>
</dbReference>
<keyword evidence="2" id="KW-0805">Transcription regulation</keyword>
<dbReference type="PANTHER" id="PTHR19304">
    <property type="entry name" value="CYCLIC-AMP RESPONSE ELEMENT BINDING PROTEIN"/>
    <property type="match status" value="1"/>
</dbReference>
<evidence type="ECO:0000313" key="9">
    <source>
        <dbReference type="Proteomes" id="UP000306954"/>
    </source>
</evidence>
<dbReference type="EMBL" id="SPOF01000038">
    <property type="protein sequence ID" value="TIB09715.1"/>
    <property type="molecule type" value="Genomic_DNA"/>
</dbReference>
<dbReference type="Gene3D" id="1.20.5.170">
    <property type="match status" value="2"/>
</dbReference>
<dbReference type="Pfam" id="PF00170">
    <property type="entry name" value="bZIP_1"/>
    <property type="match status" value="2"/>
</dbReference>
<dbReference type="GO" id="GO:0005634">
    <property type="term" value="C:nucleus"/>
    <property type="evidence" value="ECO:0007669"/>
    <property type="project" value="UniProtKB-SubCell"/>
</dbReference>
<dbReference type="SMART" id="SM00338">
    <property type="entry name" value="BRLZ"/>
    <property type="match status" value="2"/>
</dbReference>
<gene>
    <name evidence="8" type="ORF">E3P90_03140</name>
</gene>
<feature type="coiled-coil region" evidence="5">
    <location>
        <begin position="378"/>
        <end position="426"/>
    </location>
</feature>
<feature type="compositionally biased region" description="Polar residues" evidence="6">
    <location>
        <begin position="67"/>
        <end position="88"/>
    </location>
</feature>
<dbReference type="GO" id="GO:0003700">
    <property type="term" value="F:DNA-binding transcription factor activity"/>
    <property type="evidence" value="ECO:0007669"/>
    <property type="project" value="InterPro"/>
</dbReference>
<evidence type="ECO:0000256" key="3">
    <source>
        <dbReference type="ARBA" id="ARBA00023163"/>
    </source>
</evidence>
<feature type="region of interest" description="Disordered" evidence="6">
    <location>
        <begin position="67"/>
        <end position="134"/>
    </location>
</feature>
<evidence type="ECO:0000313" key="8">
    <source>
        <dbReference type="EMBL" id="TIB09715.1"/>
    </source>
</evidence>
<keyword evidence="3" id="KW-0804">Transcription</keyword>
<sequence>MQPIKDEVNVFEESWKEHNMNNFNQLYPHQVDLQATPHTLNISNISHIKPETIIPQTQPNATHPLTRLQAATQSQPSSYTDSASSERSSPTKKSRRASHNLDNNDIPPLMKPVGRRGDTSLQFGEDGRELSKEERRKITMERNKSAAARCRQRKRQWTLNLQEEVDMLYTEQQALKDERQLLKNEIDDLRKTAVICLGLWMEEVVSTGEPNPDGDTCRNGDIYFGAYNEYNDKNPKSWYGTLAGFEGEEINADNFRAPDEFGFPALNFNFLNVDDKSQPSAETSNTATASSETNEAVSNTAVIPKTFDLAVPPTTASKPWQKIPDAPPLMKPVGRAGDKSLRVNADGVKLSTEERKSLALERNRSAALRSRTRKKLWLTELETKVETLTAEQDELKSERSALQEKIVKLKEEIIELKEELLRSRGQF</sequence>
<dbReference type="AlphaFoldDB" id="A0A4T0H097"/>
<dbReference type="GO" id="GO:0003677">
    <property type="term" value="F:DNA binding"/>
    <property type="evidence" value="ECO:0007669"/>
    <property type="project" value="InterPro"/>
</dbReference>
<accession>A0A4T0H097</accession>
<dbReference type="PROSITE" id="PS50217">
    <property type="entry name" value="BZIP"/>
    <property type="match status" value="2"/>
</dbReference>
<comment type="subcellular location">
    <subcellularLocation>
        <location evidence="1">Nucleus</location>
    </subcellularLocation>
</comment>
<dbReference type="Proteomes" id="UP000306954">
    <property type="component" value="Unassembled WGS sequence"/>
</dbReference>
<proteinExistence type="predicted"/>
<dbReference type="CDD" id="cd14687">
    <property type="entry name" value="bZIP_ATF2"/>
    <property type="match status" value="2"/>
</dbReference>
<feature type="compositionally biased region" description="Basic and acidic residues" evidence="6">
    <location>
        <begin position="125"/>
        <end position="134"/>
    </location>
</feature>
<feature type="domain" description="BZIP" evidence="7">
    <location>
        <begin position="353"/>
        <end position="416"/>
    </location>
</feature>
<evidence type="ECO:0000256" key="4">
    <source>
        <dbReference type="ARBA" id="ARBA00023242"/>
    </source>
</evidence>
<organism evidence="8 9">
    <name type="scientific">Wallemia ichthyophaga</name>
    <dbReference type="NCBI Taxonomy" id="245174"/>
    <lineage>
        <taxon>Eukaryota</taxon>
        <taxon>Fungi</taxon>
        <taxon>Dikarya</taxon>
        <taxon>Basidiomycota</taxon>
        <taxon>Wallemiomycotina</taxon>
        <taxon>Wallemiomycetes</taxon>
        <taxon>Wallemiales</taxon>
        <taxon>Wallemiaceae</taxon>
        <taxon>Wallemia</taxon>
    </lineage>
</organism>
<feature type="coiled-coil region" evidence="5">
    <location>
        <begin position="165"/>
        <end position="192"/>
    </location>
</feature>
<dbReference type="GO" id="GO:0006357">
    <property type="term" value="P:regulation of transcription by RNA polymerase II"/>
    <property type="evidence" value="ECO:0007669"/>
    <property type="project" value="InterPro"/>
</dbReference>
<comment type="caution">
    <text evidence="8">The sequence shown here is derived from an EMBL/GenBank/DDBJ whole genome shotgun (WGS) entry which is preliminary data.</text>
</comment>